<reference evidence="4" key="1">
    <citation type="submission" date="2021-11" db="EMBL/GenBank/DDBJ databases">
        <authorList>
            <consortium name="Genoscope - CEA"/>
            <person name="William W."/>
        </authorList>
    </citation>
    <scope>NUCLEOTIDE SEQUENCE</scope>
</reference>
<evidence type="ECO:0000256" key="3">
    <source>
        <dbReference type="SAM" id="MobiDB-lite"/>
    </source>
</evidence>
<dbReference type="InterPro" id="IPR001680">
    <property type="entry name" value="WD40_rpt"/>
</dbReference>
<dbReference type="SMART" id="SM00320">
    <property type="entry name" value="WD40"/>
    <property type="match status" value="5"/>
</dbReference>
<dbReference type="PANTHER" id="PTHR22847">
    <property type="entry name" value="WD40 REPEAT PROTEIN"/>
    <property type="match status" value="1"/>
</dbReference>
<dbReference type="EMBL" id="CAKKNE010000005">
    <property type="protein sequence ID" value="CAH0376494.1"/>
    <property type="molecule type" value="Genomic_DNA"/>
</dbReference>
<evidence type="ECO:0000313" key="5">
    <source>
        <dbReference type="Proteomes" id="UP000789595"/>
    </source>
</evidence>
<evidence type="ECO:0000313" key="4">
    <source>
        <dbReference type="EMBL" id="CAH0376494.1"/>
    </source>
</evidence>
<dbReference type="AlphaFoldDB" id="A0A8J2X1L6"/>
<keyword evidence="5" id="KW-1185">Reference proteome</keyword>
<gene>
    <name evidence="4" type="ORF">PECAL_5P10880</name>
</gene>
<organism evidence="4 5">
    <name type="scientific">Pelagomonas calceolata</name>
    <dbReference type="NCBI Taxonomy" id="35677"/>
    <lineage>
        <taxon>Eukaryota</taxon>
        <taxon>Sar</taxon>
        <taxon>Stramenopiles</taxon>
        <taxon>Ochrophyta</taxon>
        <taxon>Pelagophyceae</taxon>
        <taxon>Pelagomonadales</taxon>
        <taxon>Pelagomonadaceae</taxon>
        <taxon>Pelagomonas</taxon>
    </lineage>
</organism>
<keyword evidence="1" id="KW-0853">WD repeat</keyword>
<dbReference type="InterPro" id="IPR036322">
    <property type="entry name" value="WD40_repeat_dom_sf"/>
</dbReference>
<protein>
    <submittedName>
        <fullName evidence="4">Uncharacterized protein</fullName>
    </submittedName>
</protein>
<evidence type="ECO:0000256" key="2">
    <source>
        <dbReference type="ARBA" id="ARBA00022737"/>
    </source>
</evidence>
<accession>A0A8J2X1L6</accession>
<dbReference type="Proteomes" id="UP000789595">
    <property type="component" value="Unassembled WGS sequence"/>
</dbReference>
<dbReference type="Gene3D" id="2.130.10.10">
    <property type="entry name" value="YVTN repeat-like/Quinoprotein amine dehydrogenase"/>
    <property type="match status" value="2"/>
</dbReference>
<dbReference type="PANTHER" id="PTHR22847:SF637">
    <property type="entry name" value="WD REPEAT DOMAIN 5B"/>
    <property type="match status" value="1"/>
</dbReference>
<dbReference type="GO" id="GO:0042393">
    <property type="term" value="F:histone binding"/>
    <property type="evidence" value="ECO:0007669"/>
    <property type="project" value="TreeGrafter"/>
</dbReference>
<name>A0A8J2X1L6_9STRA</name>
<dbReference type="SUPFAM" id="SSF101908">
    <property type="entry name" value="Putative isomerase YbhE"/>
    <property type="match status" value="1"/>
</dbReference>
<dbReference type="InterPro" id="IPR015943">
    <property type="entry name" value="WD40/YVTN_repeat-like_dom_sf"/>
</dbReference>
<proteinExistence type="predicted"/>
<keyword evidence="2" id="KW-0677">Repeat</keyword>
<feature type="region of interest" description="Disordered" evidence="3">
    <location>
        <begin position="905"/>
        <end position="927"/>
    </location>
</feature>
<sequence>MAPVRYRALPEPVTLLPPQTSSRLAPPPTCVALSGDGTRAAVGVGSSLYVLDLTKEDKSASQAKELFRKDLPDKLHCVAFSADDSIIAAGDAFGRCHVFHGHHGNSVNVFPHVRPERLLNKSDDDLALMELAVNGLAFSSDTLATCGADGGVSLWRLACGTRQRELYAELLDDPDDDERSEADKARDRRVLGWLSPEMRTMLKPAPAPAGYICACFCGDNSLVVGGERDELHVWVSTGEWAATPPEPSKQLKGHDQWVVSISYNNETLASLDVAGLLILWKDFVQTKQLCVGATGASVHLSEKWLITGGDSMVKVWDLLSFTCRQSFKAHELQIIKTAVAFDKEGEGFQVATLGGDRRTLLWRMDQEALCGECVLMGLSGHAWRDDPEAEVDDVCVVGSKLVTTDRAKLRLRVFDGDGRSGKTCTNEKTGSTRPPSRFEVIASNNETLVTICEEGRCSTWTVEDDFTLTRSWAYHGDLRPRSVCATWTNGPVCSCDVAGKLIVVDPSTGGLLNDFDGFESNDGGWAYADLGGIDDERSWCLCSHRGTRLVAFDPEENEAYDLVELPGHCGTIQKVDCCGVPSVSFFEEKQLRVVALGSGGVAFAWAPTAEVDGLKTRGGLVELALPPGVHDGSGISDHSGHAADRAVQRVIDAVKDRRQGVHRAHVQRMERAAEKRKPRRRVDLIGVSSFVHHARHCVLGWSQRRVGVWFDDDRKDKDRATTQRIKYRLRLVADFDARTRIQHAYVLQSKLYVVTRRGWLHRIDVGEVLDDGLPVDEAVLQRRRSSMMVRGRLSGRQVAWEELEEPSSHDDVNEGDASPPKVNSNLSSLMRFSEKRRETRQADFASIARARATRRSIKPGRPSVLRRGVQQGRLAVANAPVARTGAQVAPRARRESAVIRAGRLADEALGRGPALEEIGEGSESEED</sequence>
<evidence type="ECO:0000256" key="1">
    <source>
        <dbReference type="ARBA" id="ARBA00022574"/>
    </source>
</evidence>
<feature type="compositionally biased region" description="Acidic residues" evidence="3">
    <location>
        <begin position="917"/>
        <end position="927"/>
    </location>
</feature>
<dbReference type="Pfam" id="PF00400">
    <property type="entry name" value="WD40"/>
    <property type="match status" value="1"/>
</dbReference>
<feature type="region of interest" description="Disordered" evidence="3">
    <location>
        <begin position="802"/>
        <end position="825"/>
    </location>
</feature>
<dbReference type="GO" id="GO:0048188">
    <property type="term" value="C:Set1C/COMPASS complex"/>
    <property type="evidence" value="ECO:0007669"/>
    <property type="project" value="TreeGrafter"/>
</dbReference>
<comment type="caution">
    <text evidence="4">The sequence shown here is derived from an EMBL/GenBank/DDBJ whole genome shotgun (WGS) entry which is preliminary data.</text>
</comment>
<dbReference type="SUPFAM" id="SSF50978">
    <property type="entry name" value="WD40 repeat-like"/>
    <property type="match status" value="1"/>
</dbReference>